<dbReference type="InterPro" id="IPR036390">
    <property type="entry name" value="WH_DNA-bd_sf"/>
</dbReference>
<dbReference type="GO" id="GO:0003677">
    <property type="term" value="F:DNA binding"/>
    <property type="evidence" value="ECO:0007669"/>
    <property type="project" value="UniProtKB-KW"/>
</dbReference>
<dbReference type="PANTHER" id="PTHR34580:SF3">
    <property type="entry name" value="PROTEIN PAFB"/>
    <property type="match status" value="1"/>
</dbReference>
<evidence type="ECO:0000313" key="5">
    <source>
        <dbReference type="Proteomes" id="UP000549616"/>
    </source>
</evidence>
<evidence type="ECO:0000256" key="2">
    <source>
        <dbReference type="ARBA" id="ARBA00023163"/>
    </source>
</evidence>
<evidence type="ECO:0000256" key="1">
    <source>
        <dbReference type="ARBA" id="ARBA00023015"/>
    </source>
</evidence>
<dbReference type="PIRSF" id="PIRSF016838">
    <property type="entry name" value="PafC"/>
    <property type="match status" value="1"/>
</dbReference>
<dbReference type="Gene3D" id="1.10.10.10">
    <property type="entry name" value="Winged helix-like DNA-binding domain superfamily/Winged helix DNA-binding domain"/>
    <property type="match status" value="1"/>
</dbReference>
<dbReference type="PANTHER" id="PTHR34580">
    <property type="match status" value="1"/>
</dbReference>
<dbReference type="InterPro" id="IPR028349">
    <property type="entry name" value="PafC-like"/>
</dbReference>
<dbReference type="PROSITE" id="PS51000">
    <property type="entry name" value="HTH_DEOR_2"/>
    <property type="match status" value="1"/>
</dbReference>
<dbReference type="PROSITE" id="PS52050">
    <property type="entry name" value="WYL"/>
    <property type="match status" value="1"/>
</dbReference>
<keyword evidence="1" id="KW-0805">Transcription regulation</keyword>
<name>A0A853BAS4_9PSEU</name>
<organism evidence="4 5">
    <name type="scientific">Amycolatopsis endophytica</name>
    <dbReference type="NCBI Taxonomy" id="860233"/>
    <lineage>
        <taxon>Bacteria</taxon>
        <taxon>Bacillati</taxon>
        <taxon>Actinomycetota</taxon>
        <taxon>Actinomycetes</taxon>
        <taxon>Pseudonocardiales</taxon>
        <taxon>Pseudonocardiaceae</taxon>
        <taxon>Amycolatopsis</taxon>
    </lineage>
</organism>
<dbReference type="InterPro" id="IPR013196">
    <property type="entry name" value="HTH_11"/>
</dbReference>
<dbReference type="InterPro" id="IPR051534">
    <property type="entry name" value="CBASS_pafABC_assoc_protein"/>
</dbReference>
<dbReference type="GO" id="GO:0003700">
    <property type="term" value="F:DNA-binding transcription factor activity"/>
    <property type="evidence" value="ECO:0007669"/>
    <property type="project" value="InterPro"/>
</dbReference>
<proteinExistence type="predicted"/>
<dbReference type="InterPro" id="IPR026881">
    <property type="entry name" value="WYL_dom"/>
</dbReference>
<evidence type="ECO:0000259" key="3">
    <source>
        <dbReference type="PROSITE" id="PS51000"/>
    </source>
</evidence>
<keyword evidence="2" id="KW-0804">Transcription</keyword>
<dbReference type="InterPro" id="IPR036388">
    <property type="entry name" value="WH-like_DNA-bd_sf"/>
</dbReference>
<sequence length="326" mass="35956">MISASARLLRLLSVLSTRPEWTSDELAHRLDVHERTVRRDIAKLRELGYGIESAPGPFGGYRLGAGSRMPPLSLDDEEALAVAIALRQAAWEGPASAGEPALTALIKLQQSLPRRVGDRLRALDATVEHAGQRGPARWGHADPQVLLGLANACREGARVRLSYLDRRDVETLRDVEPQRLVRSAHRWYLVAWDRDRNDWRTFRVDRARDIAVTGRAAPDRRVADAAALVDAAITSTPYEVHAEVEFPLPLEEVQAIVPATVAEHHAAGERLTISRIGGPSAPWLSAYLIRLGVPLRVIGPQEVRHAVVEHARTVLTLHDDSGRDLS</sequence>
<gene>
    <name evidence="4" type="ORF">HNR02_005219</name>
</gene>
<dbReference type="Proteomes" id="UP000549616">
    <property type="component" value="Unassembled WGS sequence"/>
</dbReference>
<evidence type="ECO:0000313" key="4">
    <source>
        <dbReference type="EMBL" id="NYI91844.1"/>
    </source>
</evidence>
<dbReference type="InterPro" id="IPR001034">
    <property type="entry name" value="DeoR_HTH"/>
</dbReference>
<dbReference type="RefSeq" id="WP_179776170.1">
    <property type="nucleotide sequence ID" value="NZ_JACCFK010000002.1"/>
</dbReference>
<comment type="caution">
    <text evidence="4">The sequence shown here is derived from an EMBL/GenBank/DDBJ whole genome shotgun (WGS) entry which is preliminary data.</text>
</comment>
<dbReference type="EMBL" id="JACCFK010000002">
    <property type="protein sequence ID" value="NYI91844.1"/>
    <property type="molecule type" value="Genomic_DNA"/>
</dbReference>
<protein>
    <submittedName>
        <fullName evidence="4">Putative DNA-binding transcriptional regulator YafY</fullName>
    </submittedName>
</protein>
<feature type="domain" description="HTH deoR-type" evidence="3">
    <location>
        <begin position="4"/>
        <end position="63"/>
    </location>
</feature>
<dbReference type="Pfam" id="PF13280">
    <property type="entry name" value="WYL"/>
    <property type="match status" value="1"/>
</dbReference>
<dbReference type="SUPFAM" id="SSF46785">
    <property type="entry name" value="Winged helix' DNA-binding domain"/>
    <property type="match status" value="1"/>
</dbReference>
<dbReference type="Pfam" id="PF08279">
    <property type="entry name" value="HTH_11"/>
    <property type="match status" value="1"/>
</dbReference>
<accession>A0A853BAS4</accession>
<dbReference type="AlphaFoldDB" id="A0A853BAS4"/>
<keyword evidence="4" id="KW-0238">DNA-binding</keyword>
<keyword evidence="5" id="KW-1185">Reference proteome</keyword>
<reference evidence="4 5" key="1">
    <citation type="submission" date="2020-07" db="EMBL/GenBank/DDBJ databases">
        <title>Sequencing the genomes of 1000 actinobacteria strains.</title>
        <authorList>
            <person name="Klenk H.-P."/>
        </authorList>
    </citation>
    <scope>NUCLEOTIDE SEQUENCE [LARGE SCALE GENOMIC DNA]</scope>
    <source>
        <strain evidence="4 5">DSM 104006</strain>
    </source>
</reference>